<evidence type="ECO:0000256" key="2">
    <source>
        <dbReference type="ARBA" id="ARBA00023125"/>
    </source>
</evidence>
<dbReference type="PROSITE" id="PS50987">
    <property type="entry name" value="HTH_ARSR_2"/>
    <property type="match status" value="1"/>
</dbReference>
<dbReference type="GO" id="GO:0003677">
    <property type="term" value="F:DNA binding"/>
    <property type="evidence" value="ECO:0007669"/>
    <property type="project" value="UniProtKB-KW"/>
</dbReference>
<evidence type="ECO:0000313" key="6">
    <source>
        <dbReference type="EMBL" id="MBB2994208.1"/>
    </source>
</evidence>
<protein>
    <submittedName>
        <fullName evidence="6">ArsR family transcriptional regulator</fullName>
    </submittedName>
</protein>
<organism evidence="6 7">
    <name type="scientific">Paeniglutamicibacter cryotolerans</name>
    <dbReference type="NCBI Taxonomy" id="670079"/>
    <lineage>
        <taxon>Bacteria</taxon>
        <taxon>Bacillati</taxon>
        <taxon>Actinomycetota</taxon>
        <taxon>Actinomycetes</taxon>
        <taxon>Micrococcales</taxon>
        <taxon>Micrococcaceae</taxon>
        <taxon>Paeniglutamicibacter</taxon>
    </lineage>
</organism>
<proteinExistence type="predicted"/>
<dbReference type="SMART" id="SM00418">
    <property type="entry name" value="HTH_ARSR"/>
    <property type="match status" value="1"/>
</dbReference>
<accession>A0A839QDE9</accession>
<evidence type="ECO:0000256" key="4">
    <source>
        <dbReference type="SAM" id="MobiDB-lite"/>
    </source>
</evidence>
<sequence>MVHDDIFTALADPTRRLLLEALKPGERSVGSLVDQLGVSQPTVSKHLKVLREASLVAMRADGQRRYYALALPALALAADWAGSFLPAAAPPTPAPVRAPAQGSPARVQAPGASAAGSTSAIVPVRIPITELEPASAGAQASAAAQQLGRTVGRTVEQVTGRAADLLERLPMPKFGRRR</sequence>
<evidence type="ECO:0000313" key="7">
    <source>
        <dbReference type="Proteomes" id="UP000523000"/>
    </source>
</evidence>
<comment type="caution">
    <text evidence="6">The sequence shown here is derived from an EMBL/GenBank/DDBJ whole genome shotgun (WGS) entry which is preliminary data.</text>
</comment>
<keyword evidence="7" id="KW-1185">Reference proteome</keyword>
<dbReference type="Gene3D" id="1.10.10.10">
    <property type="entry name" value="Winged helix-like DNA-binding domain superfamily/Winged helix DNA-binding domain"/>
    <property type="match status" value="1"/>
</dbReference>
<keyword evidence="3" id="KW-0804">Transcription</keyword>
<reference evidence="6 7" key="1">
    <citation type="submission" date="2020-08" db="EMBL/GenBank/DDBJ databases">
        <title>Sequencing the genomes of 1000 actinobacteria strains.</title>
        <authorList>
            <person name="Klenk H.-P."/>
        </authorList>
    </citation>
    <scope>NUCLEOTIDE SEQUENCE [LARGE SCALE GENOMIC DNA]</scope>
    <source>
        <strain evidence="6 7">DSM 22826</strain>
    </source>
</reference>
<dbReference type="Pfam" id="PF01022">
    <property type="entry name" value="HTH_5"/>
    <property type="match status" value="1"/>
</dbReference>
<dbReference type="NCBIfam" id="NF033788">
    <property type="entry name" value="HTH_metalloreg"/>
    <property type="match status" value="1"/>
</dbReference>
<keyword evidence="1" id="KW-0805">Transcription regulation</keyword>
<dbReference type="RefSeq" id="WP_183509580.1">
    <property type="nucleotide sequence ID" value="NZ_BAABGK010000041.1"/>
</dbReference>
<dbReference type="InterPro" id="IPR051081">
    <property type="entry name" value="HTH_MetalResp_TranReg"/>
</dbReference>
<feature type="region of interest" description="Disordered" evidence="4">
    <location>
        <begin position="92"/>
        <end position="114"/>
    </location>
</feature>
<dbReference type="EMBL" id="JACHVS010000001">
    <property type="protein sequence ID" value="MBB2994208.1"/>
    <property type="molecule type" value="Genomic_DNA"/>
</dbReference>
<evidence type="ECO:0000256" key="1">
    <source>
        <dbReference type="ARBA" id="ARBA00023015"/>
    </source>
</evidence>
<keyword evidence="2" id="KW-0238">DNA-binding</keyword>
<dbReference type="PANTHER" id="PTHR33154">
    <property type="entry name" value="TRANSCRIPTIONAL REGULATOR, ARSR FAMILY"/>
    <property type="match status" value="1"/>
</dbReference>
<dbReference type="SUPFAM" id="SSF46785">
    <property type="entry name" value="Winged helix' DNA-binding domain"/>
    <property type="match status" value="1"/>
</dbReference>
<dbReference type="InterPro" id="IPR011991">
    <property type="entry name" value="ArsR-like_HTH"/>
</dbReference>
<dbReference type="Proteomes" id="UP000523000">
    <property type="component" value="Unassembled WGS sequence"/>
</dbReference>
<dbReference type="InterPro" id="IPR001845">
    <property type="entry name" value="HTH_ArsR_DNA-bd_dom"/>
</dbReference>
<name>A0A839QDE9_9MICC</name>
<dbReference type="PANTHER" id="PTHR33154:SF33">
    <property type="entry name" value="TRANSCRIPTIONAL REPRESSOR SDPR"/>
    <property type="match status" value="1"/>
</dbReference>
<dbReference type="CDD" id="cd00090">
    <property type="entry name" value="HTH_ARSR"/>
    <property type="match status" value="1"/>
</dbReference>
<dbReference type="AlphaFoldDB" id="A0A839QDE9"/>
<dbReference type="InterPro" id="IPR036388">
    <property type="entry name" value="WH-like_DNA-bd_sf"/>
</dbReference>
<gene>
    <name evidence="6" type="ORF">E9229_000399</name>
</gene>
<evidence type="ECO:0000256" key="3">
    <source>
        <dbReference type="ARBA" id="ARBA00023163"/>
    </source>
</evidence>
<feature type="domain" description="HTH arsR-type" evidence="5">
    <location>
        <begin position="1"/>
        <end position="89"/>
    </location>
</feature>
<evidence type="ECO:0000259" key="5">
    <source>
        <dbReference type="PROSITE" id="PS50987"/>
    </source>
</evidence>
<dbReference type="GO" id="GO:0003700">
    <property type="term" value="F:DNA-binding transcription factor activity"/>
    <property type="evidence" value="ECO:0007669"/>
    <property type="project" value="InterPro"/>
</dbReference>
<dbReference type="PRINTS" id="PR00778">
    <property type="entry name" value="HTHARSR"/>
</dbReference>
<dbReference type="InterPro" id="IPR036390">
    <property type="entry name" value="WH_DNA-bd_sf"/>
</dbReference>